<dbReference type="Gene3D" id="4.10.1000.10">
    <property type="entry name" value="Zinc finger, CCCH-type"/>
    <property type="match status" value="1"/>
</dbReference>
<dbReference type="Proteomes" id="UP000663823">
    <property type="component" value="Unassembled WGS sequence"/>
</dbReference>
<dbReference type="AlphaFoldDB" id="A0A819IUU3"/>
<dbReference type="SMART" id="SM00356">
    <property type="entry name" value="ZnF_C3H1"/>
    <property type="match status" value="2"/>
</dbReference>
<dbReference type="PANTHER" id="PTHR12547">
    <property type="entry name" value="CCCH ZINC FINGER/TIS11-RELATED"/>
    <property type="match status" value="1"/>
</dbReference>
<accession>A0A819IUU3</accession>
<evidence type="ECO:0000256" key="1">
    <source>
        <dbReference type="ARBA" id="ARBA00022723"/>
    </source>
</evidence>
<keyword evidence="2" id="KW-0677">Repeat</keyword>
<dbReference type="InterPro" id="IPR000571">
    <property type="entry name" value="Znf_CCCH"/>
</dbReference>
<keyword evidence="1 5" id="KW-0479">Metal-binding</keyword>
<evidence type="ECO:0000256" key="4">
    <source>
        <dbReference type="ARBA" id="ARBA00022833"/>
    </source>
</evidence>
<reference evidence="7" key="1">
    <citation type="submission" date="2021-02" db="EMBL/GenBank/DDBJ databases">
        <authorList>
            <person name="Nowell W R."/>
        </authorList>
    </citation>
    <scope>NUCLEOTIDE SEQUENCE</scope>
</reference>
<comment type="caution">
    <text evidence="7">The sequence shown here is derived from an EMBL/GenBank/DDBJ whole genome shotgun (WGS) entry which is preliminary data.</text>
</comment>
<dbReference type="PANTHER" id="PTHR12547:SF18">
    <property type="entry name" value="PROTEIN TIS11"/>
    <property type="match status" value="1"/>
</dbReference>
<proteinExistence type="predicted"/>
<keyword evidence="4 5" id="KW-0862">Zinc</keyword>
<dbReference type="GO" id="GO:0003729">
    <property type="term" value="F:mRNA binding"/>
    <property type="evidence" value="ECO:0007669"/>
    <property type="project" value="InterPro"/>
</dbReference>
<sequence>MFTSICNFLPIFNDVHYAIDLCLSFPRRQKAILAQIKQQRLKIRNINRKIITRTENGDPVNQLETSRDNHVTKLGKATKAFNDLLEYMIENKENLFPNWTPLASNLFPNWTPLASNLFPNWPPSTSIIYCQRFDSTTSSLPQHISKDMRLSRNTVFSKFPFGPVIIIDKSKISSWSTSNSKYKTELYKYYIETGTCKFDGDCTFSHGSDDLRYTNHKSLLYRLFHMTNNCPYREYCAFIHDEYKRSSIIIKPGYIYAPRSIQENGDQITIDEQEYQQQRSRRLSPDYASIYEQLSI</sequence>
<keyword evidence="3 5" id="KW-0863">Zinc-finger</keyword>
<evidence type="ECO:0000313" key="8">
    <source>
        <dbReference type="Proteomes" id="UP000663823"/>
    </source>
</evidence>
<dbReference type="SUPFAM" id="SSF90229">
    <property type="entry name" value="CCCH zinc finger"/>
    <property type="match status" value="1"/>
</dbReference>
<evidence type="ECO:0000313" key="7">
    <source>
        <dbReference type="EMBL" id="CAF3919179.1"/>
    </source>
</evidence>
<dbReference type="EMBL" id="CAJOAX010004738">
    <property type="protein sequence ID" value="CAF3919179.1"/>
    <property type="molecule type" value="Genomic_DNA"/>
</dbReference>
<gene>
    <name evidence="7" type="ORF">OTI717_LOCUS24728</name>
</gene>
<dbReference type="InterPro" id="IPR036855">
    <property type="entry name" value="Znf_CCCH_sf"/>
</dbReference>
<protein>
    <recommendedName>
        <fullName evidence="6">C3H1-type domain-containing protein</fullName>
    </recommendedName>
</protein>
<dbReference type="PROSITE" id="PS50103">
    <property type="entry name" value="ZF_C3H1"/>
    <property type="match status" value="1"/>
</dbReference>
<evidence type="ECO:0000256" key="2">
    <source>
        <dbReference type="ARBA" id="ARBA00022737"/>
    </source>
</evidence>
<dbReference type="InterPro" id="IPR045877">
    <property type="entry name" value="ZFP36-like"/>
</dbReference>
<evidence type="ECO:0000256" key="3">
    <source>
        <dbReference type="ARBA" id="ARBA00022771"/>
    </source>
</evidence>
<evidence type="ECO:0000259" key="6">
    <source>
        <dbReference type="PROSITE" id="PS50103"/>
    </source>
</evidence>
<feature type="domain" description="C3H1-type" evidence="6">
    <location>
        <begin position="181"/>
        <end position="209"/>
    </location>
</feature>
<dbReference type="GO" id="GO:0008270">
    <property type="term" value="F:zinc ion binding"/>
    <property type="evidence" value="ECO:0007669"/>
    <property type="project" value="UniProtKB-KW"/>
</dbReference>
<evidence type="ECO:0000256" key="5">
    <source>
        <dbReference type="PROSITE-ProRule" id="PRU00723"/>
    </source>
</evidence>
<name>A0A819IUU3_9BILA</name>
<feature type="zinc finger region" description="C3H1-type" evidence="5">
    <location>
        <begin position="181"/>
        <end position="209"/>
    </location>
</feature>
<organism evidence="7 8">
    <name type="scientific">Rotaria sordida</name>
    <dbReference type="NCBI Taxonomy" id="392033"/>
    <lineage>
        <taxon>Eukaryota</taxon>
        <taxon>Metazoa</taxon>
        <taxon>Spiralia</taxon>
        <taxon>Gnathifera</taxon>
        <taxon>Rotifera</taxon>
        <taxon>Eurotatoria</taxon>
        <taxon>Bdelloidea</taxon>
        <taxon>Philodinida</taxon>
        <taxon>Philodinidae</taxon>
        <taxon>Rotaria</taxon>
    </lineage>
</organism>